<name>A0A5M3WVM2_9ACTN</name>
<comment type="subcellular location">
    <subcellularLocation>
        <location evidence="1">Cell membrane</location>
        <topology evidence="1">Multi-pass membrane protein</topology>
    </subcellularLocation>
</comment>
<dbReference type="PROSITE" id="PS50156">
    <property type="entry name" value="SSD"/>
    <property type="match status" value="1"/>
</dbReference>
<dbReference type="PANTHER" id="PTHR33406">
    <property type="entry name" value="MEMBRANE PROTEIN MJ1562-RELATED"/>
    <property type="match status" value="1"/>
</dbReference>
<feature type="transmembrane region" description="Helical" evidence="7">
    <location>
        <begin position="636"/>
        <end position="658"/>
    </location>
</feature>
<dbReference type="Pfam" id="PF03176">
    <property type="entry name" value="MMPL"/>
    <property type="match status" value="2"/>
</dbReference>
<feature type="transmembrane region" description="Helical" evidence="7">
    <location>
        <begin position="558"/>
        <end position="579"/>
    </location>
</feature>
<keyword evidence="4 7" id="KW-1133">Transmembrane helix</keyword>
<feature type="transmembrane region" description="Helical" evidence="7">
    <location>
        <begin position="314"/>
        <end position="338"/>
    </location>
</feature>
<keyword evidence="3 7" id="KW-0812">Transmembrane</keyword>
<dbReference type="InterPro" id="IPR000731">
    <property type="entry name" value="SSD"/>
</dbReference>
<dbReference type="PANTHER" id="PTHR33406:SF13">
    <property type="entry name" value="MEMBRANE PROTEIN YDFJ"/>
    <property type="match status" value="1"/>
</dbReference>
<dbReference type="Gene3D" id="1.20.1640.10">
    <property type="entry name" value="Multidrug efflux transporter AcrB transmembrane domain"/>
    <property type="match status" value="2"/>
</dbReference>
<protein>
    <submittedName>
        <fullName evidence="9">Membrane protein</fullName>
    </submittedName>
</protein>
<reference evidence="9 10" key="1">
    <citation type="submission" date="2019-10" db="EMBL/GenBank/DDBJ databases">
        <title>Whole genome shotgun sequence of Acrocarpospora macrocephala NBRC 16266.</title>
        <authorList>
            <person name="Ichikawa N."/>
            <person name="Kimura A."/>
            <person name="Kitahashi Y."/>
            <person name="Komaki H."/>
            <person name="Oguchi A."/>
        </authorList>
    </citation>
    <scope>NUCLEOTIDE SEQUENCE [LARGE SCALE GENOMIC DNA]</scope>
    <source>
        <strain evidence="9 10">NBRC 16266</strain>
    </source>
</reference>
<evidence type="ECO:0000259" key="8">
    <source>
        <dbReference type="PROSITE" id="PS50156"/>
    </source>
</evidence>
<dbReference type="AlphaFoldDB" id="A0A5M3WVM2"/>
<gene>
    <name evidence="9" type="ORF">Amac_056360</name>
</gene>
<feature type="transmembrane region" description="Helical" evidence="7">
    <location>
        <begin position="527"/>
        <end position="546"/>
    </location>
</feature>
<dbReference type="EMBL" id="BLAE01000034">
    <property type="protein sequence ID" value="GES12039.1"/>
    <property type="molecule type" value="Genomic_DNA"/>
</dbReference>
<feature type="transmembrane region" description="Helical" evidence="7">
    <location>
        <begin position="591"/>
        <end position="615"/>
    </location>
</feature>
<dbReference type="OrthoDB" id="7051771at2"/>
<comment type="caution">
    <text evidence="9">The sequence shown here is derived from an EMBL/GenBank/DDBJ whole genome shotgun (WGS) entry which is preliminary data.</text>
</comment>
<dbReference type="SUPFAM" id="SSF82866">
    <property type="entry name" value="Multidrug efflux transporter AcrB transmembrane domain"/>
    <property type="match status" value="2"/>
</dbReference>
<evidence type="ECO:0000256" key="7">
    <source>
        <dbReference type="SAM" id="Phobius"/>
    </source>
</evidence>
<evidence type="ECO:0000256" key="1">
    <source>
        <dbReference type="ARBA" id="ARBA00004651"/>
    </source>
</evidence>
<feature type="region of interest" description="Disordered" evidence="6">
    <location>
        <begin position="720"/>
        <end position="739"/>
    </location>
</feature>
<organism evidence="9 10">
    <name type="scientific">Acrocarpospora macrocephala</name>
    <dbReference type="NCBI Taxonomy" id="150177"/>
    <lineage>
        <taxon>Bacteria</taxon>
        <taxon>Bacillati</taxon>
        <taxon>Actinomycetota</taxon>
        <taxon>Actinomycetes</taxon>
        <taxon>Streptosporangiales</taxon>
        <taxon>Streptosporangiaceae</taxon>
        <taxon>Acrocarpospora</taxon>
    </lineage>
</organism>
<feature type="transmembrane region" description="Helical" evidence="7">
    <location>
        <begin position="369"/>
        <end position="393"/>
    </location>
</feature>
<dbReference type="GO" id="GO:0005886">
    <property type="term" value="C:plasma membrane"/>
    <property type="evidence" value="ECO:0007669"/>
    <property type="project" value="UniProtKB-SubCell"/>
</dbReference>
<feature type="transmembrane region" description="Helical" evidence="7">
    <location>
        <begin position="282"/>
        <end position="308"/>
    </location>
</feature>
<dbReference type="Proteomes" id="UP000331127">
    <property type="component" value="Unassembled WGS sequence"/>
</dbReference>
<evidence type="ECO:0000256" key="5">
    <source>
        <dbReference type="ARBA" id="ARBA00023136"/>
    </source>
</evidence>
<evidence type="ECO:0000256" key="3">
    <source>
        <dbReference type="ARBA" id="ARBA00022692"/>
    </source>
</evidence>
<feature type="transmembrane region" description="Helical" evidence="7">
    <location>
        <begin position="212"/>
        <end position="231"/>
    </location>
</feature>
<dbReference type="RefSeq" id="WP_155357379.1">
    <property type="nucleotide sequence ID" value="NZ_BAAAHL010000030.1"/>
</dbReference>
<evidence type="ECO:0000313" key="9">
    <source>
        <dbReference type="EMBL" id="GES12039.1"/>
    </source>
</evidence>
<keyword evidence="5 7" id="KW-0472">Membrane</keyword>
<dbReference type="InterPro" id="IPR050545">
    <property type="entry name" value="Mycobact_MmpL"/>
</dbReference>
<accession>A0A5M3WVM2</accession>
<proteinExistence type="predicted"/>
<evidence type="ECO:0000256" key="6">
    <source>
        <dbReference type="SAM" id="MobiDB-lite"/>
    </source>
</evidence>
<evidence type="ECO:0000256" key="2">
    <source>
        <dbReference type="ARBA" id="ARBA00022475"/>
    </source>
</evidence>
<keyword evidence="10" id="KW-1185">Reference proteome</keyword>
<evidence type="ECO:0000256" key="4">
    <source>
        <dbReference type="ARBA" id="ARBA00022989"/>
    </source>
</evidence>
<feature type="transmembrane region" description="Helical" evidence="7">
    <location>
        <begin position="664"/>
        <end position="687"/>
    </location>
</feature>
<sequence>MPHLLAMVGRFSARHPVIVIAAWLVAFAALTGITATSSNSTGGTASVSMPSTPASEAFDIVHEKFPSKGGGRDTTGKTLQLVLQTRGNAKVTDTDTAARLARILAKAESIPHVSDVSDPLDRAHPFISADGTTAVAILSFEGLTEENQERVYDDVLAFAHEAGASFRAEVGGELFADDVPEFGAGEILGVGVAFLVLFLTFGSLVAAGANMLVAFTGVGLSTVGVLAYGAINPIQPTTITLATMLGLAVGIDYSLFILTRFRAELREGRGVQDAIGRATGSAGTAVVFAGLTVIIALAGLSVVGISFIRDMGLAGAFGVLIAVLMALTLLPVLLRALGRRALPRRERRTLAPAATSPTGPGRTPFLRKWAVLVVGRPVTSLLSAVIVIAIIAIPTLSMRTASNVPGGIDPGSTQRHAYNLIVDKFGGVQSPLIVLVRGQDVAQKIAAVEAELRELDGVRLVSTGAVTKQDDAALVTVIPDGGPIDDTTETLVTDVRDHARTIGGIRLDVTGETAIGIDNDAMLHDALIEYVIIIVGLSFILLIVMFRSILVPLIATLGYLLSVGASFGASVAVFQWGWLDPIIPAPQGDPMLSVLPIILVGVLFGLAMDYQVFLVSRIEETYRKGLPPKDAVITGFVKSAPVLVAAAAIMTFVFAGFASSPMAVAASIAFGLVVGVMVDAFIVRMVIMPAMLSLLGHAAWWLPKWLDRIVPRLDTEGHALDRPHPIAPDQDHPILTHSR</sequence>
<feature type="transmembrane region" description="Helical" evidence="7">
    <location>
        <begin position="187"/>
        <end position="205"/>
    </location>
</feature>
<keyword evidence="2" id="KW-1003">Cell membrane</keyword>
<feature type="domain" description="SSD" evidence="8">
    <location>
        <begin position="220"/>
        <end position="336"/>
    </location>
</feature>
<dbReference type="InterPro" id="IPR004869">
    <property type="entry name" value="MMPL_dom"/>
</dbReference>
<evidence type="ECO:0000313" key="10">
    <source>
        <dbReference type="Proteomes" id="UP000331127"/>
    </source>
</evidence>
<feature type="transmembrane region" description="Helical" evidence="7">
    <location>
        <begin position="237"/>
        <end position="261"/>
    </location>
</feature>